<evidence type="ECO:0000256" key="1">
    <source>
        <dbReference type="SAM" id="MobiDB-lite"/>
    </source>
</evidence>
<name>A0A926VFE7_9CYAN</name>
<dbReference type="RefSeq" id="WP_190466236.1">
    <property type="nucleotide sequence ID" value="NZ_JACJPW010000045.1"/>
</dbReference>
<evidence type="ECO:0000313" key="3">
    <source>
        <dbReference type="Proteomes" id="UP000641646"/>
    </source>
</evidence>
<feature type="region of interest" description="Disordered" evidence="1">
    <location>
        <begin position="174"/>
        <end position="195"/>
    </location>
</feature>
<comment type="caution">
    <text evidence="2">The sequence shown here is derived from an EMBL/GenBank/DDBJ whole genome shotgun (WGS) entry which is preliminary data.</text>
</comment>
<organism evidence="2 3">
    <name type="scientific">Aerosakkonema funiforme FACHB-1375</name>
    <dbReference type="NCBI Taxonomy" id="2949571"/>
    <lineage>
        <taxon>Bacteria</taxon>
        <taxon>Bacillati</taxon>
        <taxon>Cyanobacteriota</taxon>
        <taxon>Cyanophyceae</taxon>
        <taxon>Oscillatoriophycideae</taxon>
        <taxon>Aerosakkonematales</taxon>
        <taxon>Aerosakkonemataceae</taxon>
        <taxon>Aerosakkonema</taxon>
    </lineage>
</organism>
<sequence length="195" mass="21169">MQTTKSIGKVIAGAMLSLTVAIIGGQVVQGSENPVSLVKTTCVGSGPGRWRPDREDVAIGRAVYKSLMNLSPSNGSAAVTCRIRPENSEPKFQTLQLEFGMLDRDTTSPPNTVNIYLDGRQVATRTVTAAQTASLLFNVVGVSNVSIETICSSSSEYCSRVYFFKASLERIPQPERLNRSEPQRLNVPEPPPLRK</sequence>
<gene>
    <name evidence="2" type="ORF">H6G03_18010</name>
</gene>
<accession>A0A926VFE7</accession>
<dbReference type="EMBL" id="JACJPW010000045">
    <property type="protein sequence ID" value="MBD2182936.1"/>
    <property type="molecule type" value="Genomic_DNA"/>
</dbReference>
<reference evidence="2" key="2">
    <citation type="submission" date="2020-08" db="EMBL/GenBank/DDBJ databases">
        <authorList>
            <person name="Chen M."/>
            <person name="Teng W."/>
            <person name="Zhao L."/>
            <person name="Hu C."/>
            <person name="Zhou Y."/>
            <person name="Han B."/>
            <person name="Song L."/>
            <person name="Shu W."/>
        </authorList>
    </citation>
    <scope>NUCLEOTIDE SEQUENCE</scope>
    <source>
        <strain evidence="2">FACHB-1375</strain>
    </source>
</reference>
<dbReference type="Proteomes" id="UP000641646">
    <property type="component" value="Unassembled WGS sequence"/>
</dbReference>
<protein>
    <submittedName>
        <fullName evidence="2">Uncharacterized protein</fullName>
    </submittedName>
</protein>
<dbReference type="AlphaFoldDB" id="A0A926VFE7"/>
<reference evidence="2" key="1">
    <citation type="journal article" date="2015" name="ISME J.">
        <title>Draft Genome Sequence of Streptomyces incarnatus NRRL8089, which Produces the Nucleoside Antibiotic Sinefungin.</title>
        <authorList>
            <person name="Oshima K."/>
            <person name="Hattori M."/>
            <person name="Shimizu H."/>
            <person name="Fukuda K."/>
            <person name="Nemoto M."/>
            <person name="Inagaki K."/>
            <person name="Tamura T."/>
        </authorList>
    </citation>
    <scope>NUCLEOTIDE SEQUENCE</scope>
    <source>
        <strain evidence="2">FACHB-1375</strain>
    </source>
</reference>
<evidence type="ECO:0000313" key="2">
    <source>
        <dbReference type="EMBL" id="MBD2182936.1"/>
    </source>
</evidence>
<keyword evidence="3" id="KW-1185">Reference proteome</keyword>
<proteinExistence type="predicted"/>